<dbReference type="EMBL" id="LCDO01000017">
    <property type="protein sequence ID" value="KKS56084.1"/>
    <property type="molecule type" value="Genomic_DNA"/>
</dbReference>
<organism evidence="2 3">
    <name type="scientific">Candidatus Magasanikbacteria bacterium GW2011_GWA2_42_32</name>
    <dbReference type="NCBI Taxonomy" id="1619039"/>
    <lineage>
        <taxon>Bacteria</taxon>
        <taxon>Candidatus Magasanikiibacteriota</taxon>
    </lineage>
</organism>
<protein>
    <submittedName>
        <fullName evidence="2">Uncharacterized protein</fullName>
    </submittedName>
</protein>
<dbReference type="PATRIC" id="fig|1619039.3.peg.1123"/>
<feature type="region of interest" description="Disordered" evidence="1">
    <location>
        <begin position="113"/>
        <end position="177"/>
    </location>
</feature>
<name>A0A0G1A560_9BACT</name>
<dbReference type="Proteomes" id="UP000034837">
    <property type="component" value="Unassembled WGS sequence"/>
</dbReference>
<dbReference type="AlphaFoldDB" id="A0A0G1A560"/>
<sequence>MQTSPKPQKKPEPGKPFVPAKGPLRPSEASEARAWRSAGSVKNQFENLGKAAVQQAGEASIGAVKDMPAQLFGQVPTQEQLVAQQQEAQKKAAEKRQKEVRMVNALQAELRDIENREEQEKVQKAQVEEQQKAAERQQKAQAGQFVEEPTSAPKKGLMGGQSRKRKQTQMETGKVTG</sequence>
<evidence type="ECO:0000313" key="2">
    <source>
        <dbReference type="EMBL" id="KKS56084.1"/>
    </source>
</evidence>
<comment type="caution">
    <text evidence="2">The sequence shown here is derived from an EMBL/GenBank/DDBJ whole genome shotgun (WGS) entry which is preliminary data.</text>
</comment>
<evidence type="ECO:0000256" key="1">
    <source>
        <dbReference type="SAM" id="MobiDB-lite"/>
    </source>
</evidence>
<gene>
    <name evidence="2" type="ORF">UV20_C0017G0003</name>
</gene>
<evidence type="ECO:0000313" key="3">
    <source>
        <dbReference type="Proteomes" id="UP000034837"/>
    </source>
</evidence>
<feature type="region of interest" description="Disordered" evidence="1">
    <location>
        <begin position="1"/>
        <end position="35"/>
    </location>
</feature>
<reference evidence="2 3" key="1">
    <citation type="journal article" date="2015" name="Nature">
        <title>rRNA introns, odd ribosomes, and small enigmatic genomes across a large radiation of phyla.</title>
        <authorList>
            <person name="Brown C.T."/>
            <person name="Hug L.A."/>
            <person name="Thomas B.C."/>
            <person name="Sharon I."/>
            <person name="Castelle C.J."/>
            <person name="Singh A."/>
            <person name="Wilkins M.J."/>
            <person name="Williams K.H."/>
            <person name="Banfield J.F."/>
        </authorList>
    </citation>
    <scope>NUCLEOTIDE SEQUENCE [LARGE SCALE GENOMIC DNA]</scope>
</reference>
<proteinExistence type="predicted"/>
<feature type="compositionally biased region" description="Basic and acidic residues" evidence="1">
    <location>
        <begin position="113"/>
        <end position="138"/>
    </location>
</feature>
<accession>A0A0G1A560</accession>